<accession>A0ABP9CXG1</accession>
<dbReference type="Pfam" id="PF14017">
    <property type="entry name" value="DUF4233"/>
    <property type="match status" value="1"/>
</dbReference>
<dbReference type="Proteomes" id="UP001500839">
    <property type="component" value="Unassembled WGS sequence"/>
</dbReference>
<dbReference type="InterPro" id="IPR025327">
    <property type="entry name" value="DUF4233"/>
</dbReference>
<evidence type="ECO:0000256" key="2">
    <source>
        <dbReference type="SAM" id="Phobius"/>
    </source>
</evidence>
<sequence>MNDDPADARDDAPEPGGIRPPTKDPWKSFRGVLSGLLILEAIVIGLAIPVVATVGGGLTAARGGYVIGLVVLMVLGAGVQGRRWAVKFDLSLQVLVVAGWWVHPAIGVVGLLFATVWGYLLYLSADIRDRERRGLLPGQRG</sequence>
<feature type="compositionally biased region" description="Basic and acidic residues" evidence="1">
    <location>
        <begin position="1"/>
        <end position="12"/>
    </location>
</feature>
<evidence type="ECO:0000256" key="1">
    <source>
        <dbReference type="SAM" id="MobiDB-lite"/>
    </source>
</evidence>
<keyword evidence="2" id="KW-0472">Membrane</keyword>
<gene>
    <name evidence="3" type="ORF">GCM10023353_27440</name>
</gene>
<feature type="transmembrane region" description="Helical" evidence="2">
    <location>
        <begin position="64"/>
        <end position="81"/>
    </location>
</feature>
<name>A0ABP9CXG1_9ACTN</name>
<proteinExistence type="predicted"/>
<keyword evidence="2" id="KW-0812">Transmembrane</keyword>
<evidence type="ECO:0000313" key="4">
    <source>
        <dbReference type="Proteomes" id="UP001500839"/>
    </source>
</evidence>
<keyword evidence="2" id="KW-1133">Transmembrane helix</keyword>
<reference evidence="4" key="1">
    <citation type="journal article" date="2019" name="Int. J. Syst. Evol. Microbiol.">
        <title>The Global Catalogue of Microorganisms (GCM) 10K type strain sequencing project: providing services to taxonomists for standard genome sequencing and annotation.</title>
        <authorList>
            <consortium name="The Broad Institute Genomics Platform"/>
            <consortium name="The Broad Institute Genome Sequencing Center for Infectious Disease"/>
            <person name="Wu L."/>
            <person name="Ma J."/>
        </authorList>
    </citation>
    <scope>NUCLEOTIDE SEQUENCE [LARGE SCALE GENOMIC DNA]</scope>
    <source>
        <strain evidence="4">JCM 18542</strain>
    </source>
</reference>
<comment type="caution">
    <text evidence="3">The sequence shown here is derived from an EMBL/GenBank/DDBJ whole genome shotgun (WGS) entry which is preliminary data.</text>
</comment>
<feature type="transmembrane region" description="Helical" evidence="2">
    <location>
        <begin position="101"/>
        <end position="123"/>
    </location>
</feature>
<keyword evidence="4" id="KW-1185">Reference proteome</keyword>
<dbReference type="RefSeq" id="WP_307810772.1">
    <property type="nucleotide sequence ID" value="NZ_BAABKQ010000001.1"/>
</dbReference>
<organism evidence="3 4">
    <name type="scientific">Tomitella cavernea</name>
    <dbReference type="NCBI Taxonomy" id="1387982"/>
    <lineage>
        <taxon>Bacteria</taxon>
        <taxon>Bacillati</taxon>
        <taxon>Actinomycetota</taxon>
        <taxon>Actinomycetes</taxon>
        <taxon>Mycobacteriales</taxon>
        <taxon>Tomitella</taxon>
    </lineage>
</organism>
<evidence type="ECO:0000313" key="3">
    <source>
        <dbReference type="EMBL" id="GAA4818680.1"/>
    </source>
</evidence>
<protein>
    <submittedName>
        <fullName evidence="3">DUF4233 domain-containing protein</fullName>
    </submittedName>
</protein>
<feature type="transmembrane region" description="Helical" evidence="2">
    <location>
        <begin position="32"/>
        <end position="52"/>
    </location>
</feature>
<dbReference type="EMBL" id="BAABKQ010000001">
    <property type="protein sequence ID" value="GAA4818680.1"/>
    <property type="molecule type" value="Genomic_DNA"/>
</dbReference>
<feature type="region of interest" description="Disordered" evidence="1">
    <location>
        <begin position="1"/>
        <end position="23"/>
    </location>
</feature>